<dbReference type="RefSeq" id="XP_024712264.1">
    <property type="nucleotide sequence ID" value="XM_024859595.1"/>
</dbReference>
<dbReference type="PANTHER" id="PTHR36417:SF2">
    <property type="entry name" value="SELENOPROTEIN DOMAIN PROTEIN (AFU_ORTHOLOGUE AFUA_1G05220)"/>
    <property type="match status" value="1"/>
</dbReference>
<accession>A0A2P7YIJ9</accession>
<dbReference type="AlphaFoldDB" id="A0A2P7YIJ9"/>
<organism evidence="2 3">
    <name type="scientific">Candidozyma pseudohaemuli</name>
    <dbReference type="NCBI Taxonomy" id="418784"/>
    <lineage>
        <taxon>Eukaryota</taxon>
        <taxon>Fungi</taxon>
        <taxon>Dikarya</taxon>
        <taxon>Ascomycota</taxon>
        <taxon>Saccharomycotina</taxon>
        <taxon>Pichiomycetes</taxon>
        <taxon>Metschnikowiaceae</taxon>
        <taxon>Candidozyma</taxon>
    </lineage>
</organism>
<dbReference type="Proteomes" id="UP000241107">
    <property type="component" value="Unassembled WGS sequence"/>
</dbReference>
<proteinExistence type="predicted"/>
<dbReference type="OrthoDB" id="60822at2759"/>
<name>A0A2P7YIJ9_9ASCO</name>
<dbReference type="SUPFAM" id="SSF52833">
    <property type="entry name" value="Thioredoxin-like"/>
    <property type="match status" value="1"/>
</dbReference>
<evidence type="ECO:0000313" key="3">
    <source>
        <dbReference type="Proteomes" id="UP000241107"/>
    </source>
</evidence>
<dbReference type="Gene3D" id="3.40.30.10">
    <property type="entry name" value="Glutaredoxin"/>
    <property type="match status" value="1"/>
</dbReference>
<dbReference type="InterPro" id="IPR036249">
    <property type="entry name" value="Thioredoxin-like_sf"/>
</dbReference>
<dbReference type="PANTHER" id="PTHR36417">
    <property type="entry name" value="SELENOPROTEIN DOMAIN PROTEIN (AFU_ORTHOLOGUE AFUA_1G05220)"/>
    <property type="match status" value="1"/>
</dbReference>
<dbReference type="VEuPathDB" id="FungiDB:C7M61_004273"/>
<keyword evidence="1" id="KW-0676">Redox-active center</keyword>
<dbReference type="EMBL" id="PYFQ01000013">
    <property type="protein sequence ID" value="PSK35791.1"/>
    <property type="molecule type" value="Genomic_DNA"/>
</dbReference>
<gene>
    <name evidence="2" type="ORF">C7M61_004273</name>
</gene>
<dbReference type="InterPro" id="IPR011893">
    <property type="entry name" value="Selenoprotein_Rdx-typ"/>
</dbReference>
<reference evidence="2 3" key="1">
    <citation type="submission" date="2018-03" db="EMBL/GenBank/DDBJ databases">
        <title>Candida pseudohaemulonii genome assembly and annotation.</title>
        <authorList>
            <person name="Munoz J.F."/>
            <person name="Gade L.G."/>
            <person name="Chow N.A."/>
            <person name="Litvintseva A.P."/>
            <person name="Loparev V.N."/>
            <person name="Cuomo C.A."/>
        </authorList>
    </citation>
    <scope>NUCLEOTIDE SEQUENCE [LARGE SCALE GENOMIC DNA]</scope>
    <source>
        <strain evidence="2 3">B12108</strain>
    </source>
</reference>
<sequence>MPSPKVSIYYCARCKWQNRAVWYLQEILQTFSDPEKNLIPEVAVCPSYDQPGLFEITVTDKEGEKTVYKRRMKKLTESQSEPYFYDGFPDSKLLKVILRNALFPEAGLGHAESVNPKEPGLMLTCEKCNVEES</sequence>
<protein>
    <recommendedName>
        <fullName evidence="4">Rdx family-domain-containing protein</fullName>
    </recommendedName>
</protein>
<evidence type="ECO:0008006" key="4">
    <source>
        <dbReference type="Google" id="ProtNLM"/>
    </source>
</evidence>
<dbReference type="GeneID" id="36567661"/>
<evidence type="ECO:0000313" key="2">
    <source>
        <dbReference type="EMBL" id="PSK35791.1"/>
    </source>
</evidence>
<dbReference type="Pfam" id="PF10262">
    <property type="entry name" value="Rdx"/>
    <property type="match status" value="1"/>
</dbReference>
<evidence type="ECO:0000256" key="1">
    <source>
        <dbReference type="ARBA" id="ARBA00023284"/>
    </source>
</evidence>
<comment type="caution">
    <text evidence="2">The sequence shown here is derived from an EMBL/GenBank/DDBJ whole genome shotgun (WGS) entry which is preliminary data.</text>
</comment>
<keyword evidence="3" id="KW-1185">Reference proteome</keyword>